<dbReference type="EMBL" id="JAQQWK010000003">
    <property type="protein sequence ID" value="KAK8044533.1"/>
    <property type="molecule type" value="Genomic_DNA"/>
</dbReference>
<keyword evidence="1" id="KW-0732">Signal</keyword>
<organism evidence="2 3">
    <name type="scientific">Apiospora rasikravindrae</name>
    <dbReference type="NCBI Taxonomy" id="990691"/>
    <lineage>
        <taxon>Eukaryota</taxon>
        <taxon>Fungi</taxon>
        <taxon>Dikarya</taxon>
        <taxon>Ascomycota</taxon>
        <taxon>Pezizomycotina</taxon>
        <taxon>Sordariomycetes</taxon>
        <taxon>Xylariomycetidae</taxon>
        <taxon>Amphisphaeriales</taxon>
        <taxon>Apiosporaceae</taxon>
        <taxon>Apiospora</taxon>
    </lineage>
</organism>
<proteinExistence type="predicted"/>
<evidence type="ECO:0000256" key="1">
    <source>
        <dbReference type="SAM" id="SignalP"/>
    </source>
</evidence>
<comment type="caution">
    <text evidence="2">The sequence shown here is derived from an EMBL/GenBank/DDBJ whole genome shotgun (WGS) entry which is preliminary data.</text>
</comment>
<evidence type="ECO:0008006" key="4">
    <source>
        <dbReference type="Google" id="ProtNLM"/>
    </source>
</evidence>
<name>A0ABR1TD35_9PEZI</name>
<gene>
    <name evidence="2" type="ORF">PG993_004557</name>
</gene>
<reference evidence="2 3" key="1">
    <citation type="submission" date="2023-01" db="EMBL/GenBank/DDBJ databases">
        <title>Analysis of 21 Apiospora genomes using comparative genomics revels a genus with tremendous synthesis potential of carbohydrate active enzymes and secondary metabolites.</title>
        <authorList>
            <person name="Sorensen T."/>
        </authorList>
    </citation>
    <scope>NUCLEOTIDE SEQUENCE [LARGE SCALE GENOMIC DNA]</scope>
    <source>
        <strain evidence="2 3">CBS 33761</strain>
    </source>
</reference>
<feature type="signal peptide" evidence="1">
    <location>
        <begin position="1"/>
        <end position="20"/>
    </location>
</feature>
<keyword evidence="3" id="KW-1185">Reference proteome</keyword>
<evidence type="ECO:0000313" key="3">
    <source>
        <dbReference type="Proteomes" id="UP001444661"/>
    </source>
</evidence>
<evidence type="ECO:0000313" key="2">
    <source>
        <dbReference type="EMBL" id="KAK8044533.1"/>
    </source>
</evidence>
<accession>A0ABR1TD35</accession>
<sequence length="125" mass="12768">MVSVGTPMLMLSMLLDVVSWASTPEVAEVVAGTPMEIESGAEEVVAGTPMEIESGEEDVVAGTPMEIESGEEEVVAGTPMEIESAGLLLVLLPLPGIPLLKPSPSVHVGVAAVGPADDVSFWAGK</sequence>
<protein>
    <recommendedName>
        <fullName evidence="4">Secreted protein</fullName>
    </recommendedName>
</protein>
<feature type="chain" id="PRO_5045279822" description="Secreted protein" evidence="1">
    <location>
        <begin position="21"/>
        <end position="125"/>
    </location>
</feature>
<dbReference type="Proteomes" id="UP001444661">
    <property type="component" value="Unassembled WGS sequence"/>
</dbReference>